<gene>
    <name evidence="1" type="ORF">FJ657_10885</name>
</gene>
<dbReference type="AlphaFoldDB" id="A0A506XTX2"/>
<comment type="caution">
    <text evidence="1">The sequence shown here is derived from an EMBL/GenBank/DDBJ whole genome shotgun (WGS) entry which is preliminary data.</text>
</comment>
<reference evidence="1 2" key="1">
    <citation type="submission" date="2019-06" db="EMBL/GenBank/DDBJ databases">
        <authorList>
            <person name="Li F."/>
        </authorList>
    </citation>
    <scope>NUCLEOTIDE SEQUENCE [LARGE SCALE GENOMIC DNA]</scope>
    <source>
        <strain evidence="1 2">10F1D-1</strain>
    </source>
</reference>
<name>A0A506XTX2_9MICO</name>
<sequence length="204" mass="20956">MAANAQLRRPTAVELPPLLTATVERVAGWGGDPGRYTESAASGLARLRAIGGDEAATEPALRAIGAVSAWRSGIPAFRRAARGAAAELPRDVAGAALALDTDRIGELLASDDPLAWPGAGSELALVGGFRGLGGVWTEAPSDLVVAEGAVLSVATGAQWWQVELDAVGCRITPAAEPLSEAPSDRARLAAAISPDSYLVSVWRR</sequence>
<evidence type="ECO:0000313" key="1">
    <source>
        <dbReference type="EMBL" id="TPW76284.1"/>
    </source>
</evidence>
<dbReference type="Proteomes" id="UP000316252">
    <property type="component" value="Unassembled WGS sequence"/>
</dbReference>
<proteinExistence type="predicted"/>
<protein>
    <submittedName>
        <fullName evidence="1">Uncharacterized protein</fullName>
    </submittedName>
</protein>
<dbReference type="OrthoDB" id="4617508at2"/>
<dbReference type="EMBL" id="VHQG01000002">
    <property type="protein sequence ID" value="TPW76284.1"/>
    <property type="molecule type" value="Genomic_DNA"/>
</dbReference>
<keyword evidence="2" id="KW-1185">Reference proteome</keyword>
<evidence type="ECO:0000313" key="2">
    <source>
        <dbReference type="Proteomes" id="UP000316252"/>
    </source>
</evidence>
<dbReference type="RefSeq" id="WP_141163640.1">
    <property type="nucleotide sequence ID" value="NZ_VHQG01000002.1"/>
</dbReference>
<accession>A0A506XTX2</accession>
<organism evidence="1 2">
    <name type="scientific">Schumannella soli</name>
    <dbReference type="NCBI Taxonomy" id="2590779"/>
    <lineage>
        <taxon>Bacteria</taxon>
        <taxon>Bacillati</taxon>
        <taxon>Actinomycetota</taxon>
        <taxon>Actinomycetes</taxon>
        <taxon>Micrococcales</taxon>
        <taxon>Microbacteriaceae</taxon>
        <taxon>Schumannella</taxon>
    </lineage>
</organism>